<gene>
    <name evidence="1" type="ORF">EV202_105105</name>
</gene>
<reference evidence="1 2" key="1">
    <citation type="submission" date="2019-03" db="EMBL/GenBank/DDBJ databases">
        <title>Genomic Encyclopedia of Type Strains, Phase IV (KMG-IV): sequencing the most valuable type-strain genomes for metagenomic binning, comparative biology and taxonomic classification.</title>
        <authorList>
            <person name="Goeker M."/>
        </authorList>
    </citation>
    <scope>NUCLEOTIDE SEQUENCE [LARGE SCALE GENOMIC DNA]</scope>
    <source>
        <strain evidence="1 2">DSM 23917</strain>
    </source>
</reference>
<dbReference type="RefSeq" id="WP_262709379.1">
    <property type="nucleotide sequence ID" value="NZ_CAUSQV010000002.1"/>
</dbReference>
<protein>
    <submittedName>
        <fullName evidence="1">Uncharacterized protein</fullName>
    </submittedName>
</protein>
<evidence type="ECO:0000313" key="1">
    <source>
        <dbReference type="EMBL" id="TCO94406.1"/>
    </source>
</evidence>
<accession>A0A4R2LQ66</accession>
<comment type="caution">
    <text evidence="1">The sequence shown here is derived from an EMBL/GenBank/DDBJ whole genome shotgun (WGS) entry which is preliminary data.</text>
</comment>
<organism evidence="1 2">
    <name type="scientific">Prevotella heparinolytica</name>
    <dbReference type="NCBI Taxonomy" id="28113"/>
    <lineage>
        <taxon>Bacteria</taxon>
        <taxon>Pseudomonadati</taxon>
        <taxon>Bacteroidota</taxon>
        <taxon>Bacteroidia</taxon>
        <taxon>Bacteroidales</taxon>
        <taxon>Bacteroidaceae</taxon>
        <taxon>Bacteroides</taxon>
    </lineage>
</organism>
<sequence>MIEFTSIIRQKESMNAAFVGKPETRERRRQKLLEALLAGNGK</sequence>
<dbReference type="Proteomes" id="UP000295600">
    <property type="component" value="Unassembled WGS sequence"/>
</dbReference>
<name>A0A4R2LQ66_9BACE</name>
<dbReference type="AlphaFoldDB" id="A0A4R2LQ66"/>
<dbReference type="EMBL" id="SLXB01000005">
    <property type="protein sequence ID" value="TCO94406.1"/>
    <property type="molecule type" value="Genomic_DNA"/>
</dbReference>
<evidence type="ECO:0000313" key="2">
    <source>
        <dbReference type="Proteomes" id="UP000295600"/>
    </source>
</evidence>
<proteinExistence type="predicted"/>